<dbReference type="GeneID" id="13394924"/>
<dbReference type="AlphaFoldDB" id="F9WWL8"/>
<proteinExistence type="predicted"/>
<dbReference type="EMBL" id="CM001196">
    <property type="protein sequence ID" value="EGP91343.1"/>
    <property type="molecule type" value="Genomic_DNA"/>
</dbReference>
<evidence type="ECO:0000313" key="3">
    <source>
        <dbReference type="Proteomes" id="UP000008062"/>
    </source>
</evidence>
<evidence type="ECO:0000256" key="1">
    <source>
        <dbReference type="SAM" id="Phobius"/>
    </source>
</evidence>
<dbReference type="InParanoid" id="F9WWL8"/>
<keyword evidence="3" id="KW-1185">Reference proteome</keyword>
<protein>
    <recommendedName>
        <fullName evidence="4">MARVEL domain-containing protein</fullName>
    </recommendedName>
</protein>
<keyword evidence="1" id="KW-0812">Transmembrane</keyword>
<feature type="transmembrane region" description="Helical" evidence="1">
    <location>
        <begin position="156"/>
        <end position="178"/>
    </location>
</feature>
<evidence type="ECO:0000313" key="2">
    <source>
        <dbReference type="EMBL" id="EGP91343.1"/>
    </source>
</evidence>
<dbReference type="HOGENOM" id="CLU_1256931_0_0_1"/>
<name>F9WWL8_ZYMTI</name>
<feature type="transmembrane region" description="Helical" evidence="1">
    <location>
        <begin position="67"/>
        <end position="88"/>
    </location>
</feature>
<organism evidence="2 3">
    <name type="scientific">Zymoseptoria tritici (strain CBS 115943 / IPO323)</name>
    <name type="common">Speckled leaf blotch fungus</name>
    <name type="synonym">Septoria tritici</name>
    <dbReference type="NCBI Taxonomy" id="336722"/>
    <lineage>
        <taxon>Eukaryota</taxon>
        <taxon>Fungi</taxon>
        <taxon>Dikarya</taxon>
        <taxon>Ascomycota</taxon>
        <taxon>Pezizomycotina</taxon>
        <taxon>Dothideomycetes</taxon>
        <taxon>Dothideomycetidae</taxon>
        <taxon>Mycosphaerellales</taxon>
        <taxon>Mycosphaerellaceae</taxon>
        <taxon>Zymoseptoria</taxon>
    </lineage>
</organism>
<accession>F9WWL8</accession>
<keyword evidence="1" id="KW-1133">Transmembrane helix</keyword>
<reference evidence="2 3" key="1">
    <citation type="journal article" date="2011" name="PLoS Genet.">
        <title>Finished genome of the fungal wheat pathogen Mycosphaerella graminicola reveals dispensome structure, chromosome plasticity, and stealth pathogenesis.</title>
        <authorList>
            <person name="Goodwin S.B."/>
            <person name="Ben M'barek S."/>
            <person name="Dhillon B."/>
            <person name="Wittenberg A.H.J."/>
            <person name="Crane C.F."/>
            <person name="Hane J.K."/>
            <person name="Foster A.J."/>
            <person name="Van der Lee T.A.J."/>
            <person name="Grimwood J."/>
            <person name="Aerts A."/>
            <person name="Antoniw J."/>
            <person name="Bailey A."/>
            <person name="Bluhm B."/>
            <person name="Bowler J."/>
            <person name="Bristow J."/>
            <person name="van der Burgt A."/>
            <person name="Canto-Canche B."/>
            <person name="Churchill A.C.L."/>
            <person name="Conde-Ferraez L."/>
            <person name="Cools H.J."/>
            <person name="Coutinho P.M."/>
            <person name="Csukai M."/>
            <person name="Dehal P."/>
            <person name="De Wit P."/>
            <person name="Donzelli B."/>
            <person name="van de Geest H.C."/>
            <person name="van Ham R.C.H.J."/>
            <person name="Hammond-Kosack K.E."/>
            <person name="Henrissat B."/>
            <person name="Kilian A."/>
            <person name="Kobayashi A.K."/>
            <person name="Koopmann E."/>
            <person name="Kourmpetis Y."/>
            <person name="Kuzniar A."/>
            <person name="Lindquist E."/>
            <person name="Lombard V."/>
            <person name="Maliepaard C."/>
            <person name="Martins N."/>
            <person name="Mehrabi R."/>
            <person name="Nap J.P.H."/>
            <person name="Ponomarenko A."/>
            <person name="Rudd J.J."/>
            <person name="Salamov A."/>
            <person name="Schmutz J."/>
            <person name="Schouten H.J."/>
            <person name="Shapiro H."/>
            <person name="Stergiopoulos I."/>
            <person name="Torriani S.F.F."/>
            <person name="Tu H."/>
            <person name="de Vries R.P."/>
            <person name="Waalwijk C."/>
            <person name="Ware S.B."/>
            <person name="Wiebenga A."/>
            <person name="Zwiers L.-H."/>
            <person name="Oliver R.P."/>
            <person name="Grigoriev I.V."/>
            <person name="Kema G.H.J."/>
        </authorList>
    </citation>
    <scope>NUCLEOTIDE SEQUENCE [LARGE SCALE GENOMIC DNA]</scope>
    <source>
        <strain evidence="3">CBS 115943 / IPO323</strain>
    </source>
</reference>
<dbReference type="PROSITE" id="PS51257">
    <property type="entry name" value="PROKAR_LIPOPROTEIN"/>
    <property type="match status" value="1"/>
</dbReference>
<evidence type="ECO:0008006" key="4">
    <source>
        <dbReference type="Google" id="ProtNLM"/>
    </source>
</evidence>
<feature type="transmembrane region" description="Helical" evidence="1">
    <location>
        <begin position="100"/>
        <end position="118"/>
    </location>
</feature>
<sequence length="220" mass="24522">MPSKTWSNMTDPTWRGNSKAIKHLLPALCLISLACFAVSLSFCVDLLRWPLDTSVRRPYTRPSAAIVFFYTSSLPLATTLAALLSYLLHRINRLYPTLSIIWSIVVFGSWCYILIAWGTCEYSSDFGSGDICPRMYIYDEDAVGGGLYGYGGNGRYWARIVLGTLACVGSLVELGLACEAVERGRQVRLPVHTCKVCCGEEAEKEKERKGKRVMEEIVDL</sequence>
<dbReference type="RefSeq" id="XP_003856367.1">
    <property type="nucleotide sequence ID" value="XM_003856319.1"/>
</dbReference>
<dbReference type="Proteomes" id="UP000008062">
    <property type="component" value="Chromosome 1"/>
</dbReference>
<dbReference type="OrthoDB" id="5282602at2759"/>
<dbReference type="KEGG" id="ztr:MYCGRDRAFT_89517"/>
<keyword evidence="1" id="KW-0472">Membrane</keyword>
<gene>
    <name evidence="2" type="ORF">MYCGRDRAFT_89517</name>
</gene>